<dbReference type="OrthoDB" id="409395at2759"/>
<sequence>MEWRSPAEIIAQHVQHDWSGRRLDSDSGEQLDDWRLYPEVPLAAELMASQAPALPRCGDAASLVPKEEYLETQYRLHRYEATEMLRRAIVQYRHDPSMVEGEDAFIYTEVRVHGYSLRKIGASCRLSFSTAPSQKPGRQSERLTPGTLVALSPRSDGFRSRCVVATVAIQPVEDDSPPVIELFWANDGDAIIDPTLESVMLEPKGGYFEPLRHTMVGLQHAASFESRFDKYLFMPFTKHRPVEYVRETPTNNAVMPVSAKQLDPSQLDALKKSTSQELAIVQGPPGTGKTFTSIVTIESLVKTLQLCHQVKWCNDKPSEPVAPVVIAAQTNHAVDQLLDRCLKLGVGTITRLGGGCHEGLKEHTVFGLRRRSKAGKSNGKAEATHKALSRYLREALGKVFPEGFIQAEDLYDMDIITSKQYKSLVDDEWEVDETDAAKGALHIWLDGYLEQTNRRKTSGKGSAVDQLKPDQDRDFAPIEITQPAYMLRAFQDRNGDYWLHRAKHLLACNEDLYQIMPADRGAVYCYLYMQVFNKVTTEVQGLLRQYKANCDELKMARFENNIKVIHDAGVQILGCTTTGLVKYRGMLAALKPRVLLIEEAAEAREANLAAALYPSIEQLVLVGDHQQLVPHVDMHELCLEPHRLNISLFERLVKINVPYCSLRVQRRMIPSLREVVQVFYPNLEDHAIVKNPESRPPVPGMGGCNLWWFQHQWAQNHDGFSYSNWQEADMIVGFAKYLVQNGVSPCRITILAYYTAQVNLVKGKLQRNGYLAARDTEWSVRTIDGFQGEENDIVLLSLVRGPDGGGRAMPGFLADENRAVVATSRARCGFYIFGNAQSVLQGNSRSRQTWEKVFKAFGKRTGSMLPTACATHGNITNISQPEDWDHVSAGGCRSRCNEMCPNGHPCTARCHAREKGHVVCGSKCPKTLACGHKCGASCGHVCRCPQGCGGNQARAKQTGQTVKTKSSASTTPTSERSLTVSLHARNSTGNGRQAKLGARTKVGPAASSSGHIRYQTSDDLLEQGAHHFFAKRNGAMDGLYESDASTSDLGEELLISLTPPKTKTSSPKSLASKWSLERVRRMDEALGHAQADERSSESLPTRLVETFRRTTVDEDGVRQTVSTKETDDVFL</sequence>
<dbReference type="GO" id="GO:0004386">
    <property type="term" value="F:helicase activity"/>
    <property type="evidence" value="ECO:0007669"/>
    <property type="project" value="UniProtKB-KW"/>
</dbReference>
<dbReference type="InterPro" id="IPR047187">
    <property type="entry name" value="SF1_C_Upf1"/>
</dbReference>
<feature type="domain" description="DNA2/NAM7 helicase-like C-terminal" evidence="4">
    <location>
        <begin position="645"/>
        <end position="836"/>
    </location>
</feature>
<dbReference type="Gene3D" id="3.40.50.300">
    <property type="entry name" value="P-loop containing nucleotide triphosphate hydrolases"/>
    <property type="match status" value="3"/>
</dbReference>
<keyword evidence="1 6" id="KW-0347">Helicase</keyword>
<gene>
    <name evidence="6" type="ORF">TCAP_06663</name>
</gene>
<dbReference type="EMBL" id="NRSZ01001106">
    <property type="protein sequence ID" value="PNY23393.1"/>
    <property type="molecule type" value="Genomic_DNA"/>
</dbReference>
<dbReference type="PANTHER" id="PTHR10887">
    <property type="entry name" value="DNA2/NAM7 HELICASE FAMILY"/>
    <property type="match status" value="1"/>
</dbReference>
<dbReference type="InterPro" id="IPR045055">
    <property type="entry name" value="DNA2/NAM7-like"/>
</dbReference>
<keyword evidence="7" id="KW-1185">Reference proteome</keyword>
<dbReference type="CDD" id="cd18808">
    <property type="entry name" value="SF1_C_Upf1"/>
    <property type="match status" value="1"/>
</dbReference>
<dbReference type="GO" id="GO:0031380">
    <property type="term" value="C:nuclear RNA-directed RNA polymerase complex"/>
    <property type="evidence" value="ECO:0007669"/>
    <property type="project" value="TreeGrafter"/>
</dbReference>
<protein>
    <submittedName>
        <fullName evidence="6">Helicase required for RNAi-mediated heterochromatin assembly 1</fullName>
    </submittedName>
</protein>
<dbReference type="STRING" id="45235.A0A2K3Q7D8"/>
<comment type="caution">
    <text evidence="6">The sequence shown here is derived from an EMBL/GenBank/DDBJ whole genome shotgun (WGS) entry which is preliminary data.</text>
</comment>
<feature type="region of interest" description="Disordered" evidence="2">
    <location>
        <begin position="952"/>
        <end position="1011"/>
    </location>
</feature>
<feature type="domain" description="ZNFX1" evidence="5">
    <location>
        <begin position="102"/>
        <end position="203"/>
    </location>
</feature>
<dbReference type="CDD" id="cd19941">
    <property type="entry name" value="TIL"/>
    <property type="match status" value="1"/>
</dbReference>
<dbReference type="Proteomes" id="UP000236621">
    <property type="component" value="Unassembled WGS sequence"/>
</dbReference>
<dbReference type="InterPro" id="IPR041679">
    <property type="entry name" value="DNA2/NAM7-like_C"/>
</dbReference>
<dbReference type="SUPFAM" id="SSF52540">
    <property type="entry name" value="P-loop containing nucleoside triphosphate hydrolases"/>
    <property type="match status" value="1"/>
</dbReference>
<accession>A0A2K3Q7D8</accession>
<name>A0A2K3Q7D8_9HYPO</name>
<dbReference type="Pfam" id="PF13086">
    <property type="entry name" value="AAA_11"/>
    <property type="match status" value="1"/>
</dbReference>
<dbReference type="GO" id="GO:0031048">
    <property type="term" value="P:regulatory ncRNA-mediated heterochromatin formation"/>
    <property type="evidence" value="ECO:0007669"/>
    <property type="project" value="TreeGrafter"/>
</dbReference>
<feature type="compositionally biased region" description="Polar residues" evidence="2">
    <location>
        <begin position="975"/>
        <end position="991"/>
    </location>
</feature>
<keyword evidence="1 6" id="KW-0547">Nucleotide-binding</keyword>
<evidence type="ECO:0000259" key="5">
    <source>
        <dbReference type="Pfam" id="PF25396"/>
    </source>
</evidence>
<dbReference type="InterPro" id="IPR041677">
    <property type="entry name" value="DNA2/NAM7_AAA_11"/>
</dbReference>
<evidence type="ECO:0000259" key="4">
    <source>
        <dbReference type="Pfam" id="PF13087"/>
    </source>
</evidence>
<evidence type="ECO:0000259" key="3">
    <source>
        <dbReference type="Pfam" id="PF13086"/>
    </source>
</evidence>
<evidence type="ECO:0000256" key="1">
    <source>
        <dbReference type="ARBA" id="ARBA00022806"/>
    </source>
</evidence>
<evidence type="ECO:0000313" key="6">
    <source>
        <dbReference type="EMBL" id="PNY23393.1"/>
    </source>
</evidence>
<dbReference type="InterPro" id="IPR027417">
    <property type="entry name" value="P-loop_NTPase"/>
</dbReference>
<evidence type="ECO:0000313" key="7">
    <source>
        <dbReference type="Proteomes" id="UP000236621"/>
    </source>
</evidence>
<dbReference type="InterPro" id="IPR057373">
    <property type="entry name" value="ZNFX1"/>
</dbReference>
<dbReference type="Pfam" id="PF25396">
    <property type="entry name" value="ZNFX1"/>
    <property type="match status" value="1"/>
</dbReference>
<feature type="domain" description="DNA2/NAM7 helicase helicase" evidence="3">
    <location>
        <begin position="261"/>
        <end position="632"/>
    </location>
</feature>
<dbReference type="PANTHER" id="PTHR10887:SF341">
    <property type="entry name" value="NFX1-TYPE ZINC FINGER-CONTAINING PROTEIN 1"/>
    <property type="match status" value="1"/>
</dbReference>
<reference evidence="6 7" key="1">
    <citation type="submission" date="2017-08" db="EMBL/GenBank/DDBJ databases">
        <title>Harnessing the power of phylogenomics to disentangle the directionality and signatures of interkingdom host jumping in the parasitic fungal genus Tolypocladium.</title>
        <authorList>
            <person name="Quandt C.A."/>
            <person name="Patterson W."/>
            <person name="Spatafora J.W."/>
        </authorList>
    </citation>
    <scope>NUCLEOTIDE SEQUENCE [LARGE SCALE GENOMIC DNA]</scope>
    <source>
        <strain evidence="6 7">CBS 113982</strain>
    </source>
</reference>
<keyword evidence="1 6" id="KW-0067">ATP-binding</keyword>
<organism evidence="6 7">
    <name type="scientific">Tolypocladium capitatum</name>
    <dbReference type="NCBI Taxonomy" id="45235"/>
    <lineage>
        <taxon>Eukaryota</taxon>
        <taxon>Fungi</taxon>
        <taxon>Dikarya</taxon>
        <taxon>Ascomycota</taxon>
        <taxon>Pezizomycotina</taxon>
        <taxon>Sordariomycetes</taxon>
        <taxon>Hypocreomycetidae</taxon>
        <taxon>Hypocreales</taxon>
        <taxon>Ophiocordycipitaceae</taxon>
        <taxon>Tolypocladium</taxon>
    </lineage>
</organism>
<dbReference type="Pfam" id="PF13087">
    <property type="entry name" value="AAA_12"/>
    <property type="match status" value="1"/>
</dbReference>
<feature type="compositionally biased region" description="Low complexity" evidence="2">
    <location>
        <begin position="961"/>
        <end position="974"/>
    </location>
</feature>
<proteinExistence type="predicted"/>
<evidence type="ECO:0000256" key="2">
    <source>
        <dbReference type="SAM" id="MobiDB-lite"/>
    </source>
</evidence>
<keyword evidence="1 6" id="KW-0378">Hydrolase</keyword>
<dbReference type="AlphaFoldDB" id="A0A2K3Q7D8"/>